<evidence type="ECO:0008006" key="3">
    <source>
        <dbReference type="Google" id="ProtNLM"/>
    </source>
</evidence>
<comment type="caution">
    <text evidence="1">The sequence shown here is derived from an EMBL/GenBank/DDBJ whole genome shotgun (WGS) entry which is preliminary data.</text>
</comment>
<accession>A0A944DE12</accession>
<sequence length="1193" mass="126951">MTSRAATPSDYQQIANSAAYALPDDSGYGWRGYIMPKGTPPASLPTSLSPADAFDKNAGHYLFAPSEPVSLRSDPSGFVAALYDFLFAVEQRNFVGRALLWLPASSLPAPKRFNDYGLRISLGAPYQVQNNLNVQLGDRLTFFINFGTFVKYDADFNALRLKSGNIGISMGFNDKLQADSGLQLTPALQPLAYVPLDGGQAGSLAYALTYSSAPALRYFQTGFAYVVNTGNVNNVLNYPVFNSVGMPAKLNMGGVLDPLDTLNQNISAPQLAAGLIRTGLTFAAAGGTLLPSQWRSTAGNPISLVPLNGLDANGWPLPHAASLVFCDDGASYSLTLSGDYGLSLPTVPAATAGQNLLCGIFGTEWLSFTNYNPAASPTDNDRMRLLAAQSAYAPVFPFQTSSLVSPTSGAVTALLTDAYRTSWSNLIAGASTPAYSAQPDGSPLYGQAATDSDTVLLAPAAPRTPLPQDPGFAFPLVPYAGMTSTTSVNLTQFESEILAASRKSLISAATLPGKHAARLKRLQRALTATTETPGRATTPQGLLVDLDPDGVGYRKVLLARSKSAESLLDFAFEQPTNELLEALQTNQLFLVGVNSHPFVDQGATFSNQLEIADWRFIANIGVGVQTTSYRNVLIMKYCSGSLKERIDNPNRWTMPETFSKTADLVPGLETLAYTGLSQWLQDFIGAAELKAAATSDSLYADFVAQVNDPDWNGFMVLNADLPLDSLPEQLAGIAAGIDYSRFLAHHFGASVSRISHQDDTLDIQGISNLFGLIDYQNPAYEQAQANGADADMPIALATAEGYAFSVLQLQALFRQSRLVTFNSRIQLSLDRLFGSPIQATLRADKPSAVNAMVLDGSALQQNDTTTYVFEQSQSYLFNLDSNVLPAASVNRIQFNTLGSPDGGVTTASRFLLWGKLDFALLKTSAGPFDLLSFGSDDGSPSNQGLAYTNLQIGMSFPSATPNAVGFNFNPGNLGFDPVTSQVRGKSLYKGFTLQLKQFIQAPEQKKPADYGFLPVLPENLALKALSGAWSGIVYKVTMGSPGALVSGTGFESDLLVAWSPGSKSAEANPMLFVGLSLPGAAPSASVFSLQGIIKVSTGPIKLLYQTIPGQPDPEAKFFNLQLTDIGIKILGIAKLPPGATLQFFLFGDPQSSGSLGWYAAYVKDPDSETERLLALASDTSTHPALTGPSEIAS</sequence>
<dbReference type="RefSeq" id="WP_214917185.1">
    <property type="nucleotide sequence ID" value="NZ_JAGGNX010000019.1"/>
</dbReference>
<name>A0A944DE12_PSEFL</name>
<dbReference type="Proteomes" id="UP000692896">
    <property type="component" value="Unassembled WGS sequence"/>
</dbReference>
<dbReference type="AlphaFoldDB" id="A0A944DE12"/>
<reference evidence="1" key="1">
    <citation type="submission" date="2021-03" db="EMBL/GenBank/DDBJ databases">
        <title>Genomic analysis provides insights into the functional capacity of soil bacteria communities inhabiting an altitudinal gradient in the Atacama Desert.</title>
        <authorList>
            <person name="Gonzalez M."/>
            <person name="Maldonado J."/>
            <person name="Maza F."/>
            <person name="Hodar C."/>
            <person name="Cortes M."/>
            <person name="Palma R."/>
            <person name="Andreani C."/>
            <person name="Gaete A."/>
            <person name="Vasquez-Dean J."/>
            <person name="Acuna V."/>
            <person name="Aguado M."/>
            <person name="Mandakovic D."/>
            <person name="Latorre M."/>
            <person name="Orellana A."/>
            <person name="Gutierrez R."/>
            <person name="Montecino M."/>
            <person name="Allende M."/>
            <person name="Maass A."/>
            <person name="Cambiazo V."/>
        </authorList>
    </citation>
    <scope>NUCLEOTIDE SEQUENCE</scope>
    <source>
        <strain evidence="1">ISL-25</strain>
    </source>
</reference>
<proteinExistence type="predicted"/>
<protein>
    <recommendedName>
        <fullName evidence="3">Hemagglutinin protein</fullName>
    </recommendedName>
</protein>
<evidence type="ECO:0000313" key="2">
    <source>
        <dbReference type="Proteomes" id="UP000692896"/>
    </source>
</evidence>
<organism evidence="1 2">
    <name type="scientific">Pseudomonas fluorescens</name>
    <dbReference type="NCBI Taxonomy" id="294"/>
    <lineage>
        <taxon>Bacteria</taxon>
        <taxon>Pseudomonadati</taxon>
        <taxon>Pseudomonadota</taxon>
        <taxon>Gammaproteobacteria</taxon>
        <taxon>Pseudomonadales</taxon>
        <taxon>Pseudomonadaceae</taxon>
        <taxon>Pseudomonas</taxon>
    </lineage>
</organism>
<dbReference type="EMBL" id="JAGGOB010000008">
    <property type="protein sequence ID" value="MBT2327827.1"/>
    <property type="molecule type" value="Genomic_DNA"/>
</dbReference>
<evidence type="ECO:0000313" key="1">
    <source>
        <dbReference type="EMBL" id="MBT2327827.1"/>
    </source>
</evidence>
<gene>
    <name evidence="1" type="ORF">J7E47_03755</name>
</gene>